<dbReference type="WBParaSite" id="ACRNAN_scaffold2937.g21000.t1">
    <property type="protein sequence ID" value="ACRNAN_scaffold2937.g21000.t1"/>
    <property type="gene ID" value="ACRNAN_scaffold2937.g21000"/>
</dbReference>
<dbReference type="SMART" id="SM00078">
    <property type="entry name" value="IlGF"/>
    <property type="match status" value="1"/>
</dbReference>
<keyword evidence="6" id="KW-1185">Reference proteome</keyword>
<dbReference type="InterPro" id="IPR022352">
    <property type="entry name" value="Ins/IGF/rlx"/>
</dbReference>
<proteinExistence type="inferred from homology"/>
<dbReference type="GO" id="GO:0005179">
    <property type="term" value="F:hormone activity"/>
    <property type="evidence" value="ECO:0007669"/>
    <property type="project" value="InterPro"/>
</dbReference>
<feature type="chain" id="PRO_5038068902" evidence="4">
    <location>
        <begin position="31"/>
        <end position="127"/>
    </location>
</feature>
<feature type="signal peptide" evidence="4">
    <location>
        <begin position="1"/>
        <end position="30"/>
    </location>
</feature>
<keyword evidence="2 4" id="KW-0732">Signal</keyword>
<dbReference type="Gene3D" id="1.10.100.10">
    <property type="entry name" value="Insulin-like"/>
    <property type="match status" value="1"/>
</dbReference>
<evidence type="ECO:0000256" key="2">
    <source>
        <dbReference type="ARBA" id="ARBA00022729"/>
    </source>
</evidence>
<feature type="domain" description="Insulin-like" evidence="5">
    <location>
        <begin position="32"/>
        <end position="113"/>
    </location>
</feature>
<accession>A0A914DL19</accession>
<dbReference type="Proteomes" id="UP000887540">
    <property type="component" value="Unplaced"/>
</dbReference>
<dbReference type="PROSITE" id="PS00262">
    <property type="entry name" value="INSULIN"/>
    <property type="match status" value="1"/>
</dbReference>
<dbReference type="GO" id="GO:0005576">
    <property type="term" value="C:extracellular region"/>
    <property type="evidence" value="ECO:0007669"/>
    <property type="project" value="UniProtKB-SubCell"/>
</dbReference>
<organism evidence="6 7">
    <name type="scientific">Acrobeloides nanus</name>
    <dbReference type="NCBI Taxonomy" id="290746"/>
    <lineage>
        <taxon>Eukaryota</taxon>
        <taxon>Metazoa</taxon>
        <taxon>Ecdysozoa</taxon>
        <taxon>Nematoda</taxon>
        <taxon>Chromadorea</taxon>
        <taxon>Rhabditida</taxon>
        <taxon>Tylenchina</taxon>
        <taxon>Cephalobomorpha</taxon>
        <taxon>Cephaloboidea</taxon>
        <taxon>Cephalobidae</taxon>
        <taxon>Acrobeloides</taxon>
    </lineage>
</organism>
<dbReference type="SUPFAM" id="SSF56994">
    <property type="entry name" value="Insulin-like"/>
    <property type="match status" value="1"/>
</dbReference>
<dbReference type="InterPro" id="IPR036438">
    <property type="entry name" value="Insulin-like_sf"/>
</dbReference>
<comment type="subcellular location">
    <subcellularLocation>
        <location evidence="3">Secreted</location>
    </subcellularLocation>
</comment>
<dbReference type="InterPro" id="IPR022353">
    <property type="entry name" value="Insulin_CS"/>
</dbReference>
<reference evidence="7" key="1">
    <citation type="submission" date="2022-11" db="UniProtKB">
        <authorList>
            <consortium name="WormBaseParasite"/>
        </authorList>
    </citation>
    <scope>IDENTIFICATION</scope>
</reference>
<evidence type="ECO:0000256" key="3">
    <source>
        <dbReference type="RuleBase" id="RU000406"/>
    </source>
</evidence>
<protein>
    <submittedName>
        <fullName evidence="7">Insulin-like domain-containing protein</fullName>
    </submittedName>
</protein>
<dbReference type="InterPro" id="IPR016179">
    <property type="entry name" value="Insulin-like"/>
</dbReference>
<evidence type="ECO:0000256" key="1">
    <source>
        <dbReference type="ARBA" id="ARBA00009034"/>
    </source>
</evidence>
<evidence type="ECO:0000256" key="4">
    <source>
        <dbReference type="SAM" id="SignalP"/>
    </source>
</evidence>
<evidence type="ECO:0000259" key="5">
    <source>
        <dbReference type="SMART" id="SM00078"/>
    </source>
</evidence>
<keyword evidence="3" id="KW-0964">Secreted</keyword>
<comment type="similarity">
    <text evidence="1 3">Belongs to the insulin family.</text>
</comment>
<dbReference type="AlphaFoldDB" id="A0A914DL19"/>
<sequence>MFLYKKVRRFSQYSLLACTLLLITIPPCECNFRLCGFRLTLTLTAICKNQVCGGFVESVQTDPMESPFMPLVKRAPALTMGPVGIYPSSMKRSGIATECCEKRCSLSYLKTYCCSSMMQAIKNGENT</sequence>
<name>A0A914DL19_9BILA</name>
<evidence type="ECO:0000313" key="7">
    <source>
        <dbReference type="WBParaSite" id="ACRNAN_scaffold2937.g21000.t1"/>
    </source>
</evidence>
<evidence type="ECO:0000313" key="6">
    <source>
        <dbReference type="Proteomes" id="UP000887540"/>
    </source>
</evidence>
<dbReference type="PRINTS" id="PR00276">
    <property type="entry name" value="INSULINFAMLY"/>
</dbReference>
<dbReference type="Pfam" id="PF00049">
    <property type="entry name" value="Insulin"/>
    <property type="match status" value="1"/>
</dbReference>